<evidence type="ECO:0000313" key="1">
    <source>
        <dbReference type="EMBL" id="EDR00333.1"/>
    </source>
</evidence>
<proteinExistence type="predicted"/>
<organism evidence="2">
    <name type="scientific">Laccaria bicolor (strain S238N-H82 / ATCC MYA-4686)</name>
    <name type="common">Bicoloured deceiver</name>
    <name type="synonym">Laccaria laccata var. bicolor</name>
    <dbReference type="NCBI Taxonomy" id="486041"/>
    <lineage>
        <taxon>Eukaryota</taxon>
        <taxon>Fungi</taxon>
        <taxon>Dikarya</taxon>
        <taxon>Basidiomycota</taxon>
        <taxon>Agaricomycotina</taxon>
        <taxon>Agaricomycetes</taxon>
        <taxon>Agaricomycetidae</taxon>
        <taxon>Agaricales</taxon>
        <taxon>Agaricineae</taxon>
        <taxon>Hydnangiaceae</taxon>
        <taxon>Laccaria</taxon>
    </lineage>
</organism>
<dbReference type="HOGENOM" id="CLU_2441243_0_0_1"/>
<dbReference type="AlphaFoldDB" id="B0DYR0"/>
<protein>
    <submittedName>
        <fullName evidence="1">Predicted protein</fullName>
    </submittedName>
</protein>
<name>B0DYR0_LACBS</name>
<dbReference type="GeneID" id="6084688"/>
<dbReference type="KEGG" id="lbc:LACBIDRAFT_314517"/>
<reference evidence="1 2" key="1">
    <citation type="journal article" date="2008" name="Nature">
        <title>The genome of Laccaria bicolor provides insights into mycorrhizal symbiosis.</title>
        <authorList>
            <person name="Martin F."/>
            <person name="Aerts A."/>
            <person name="Ahren D."/>
            <person name="Brun A."/>
            <person name="Danchin E.G.J."/>
            <person name="Duchaussoy F."/>
            <person name="Gibon J."/>
            <person name="Kohler A."/>
            <person name="Lindquist E."/>
            <person name="Pereda V."/>
            <person name="Salamov A."/>
            <person name="Shapiro H.J."/>
            <person name="Wuyts J."/>
            <person name="Blaudez D."/>
            <person name="Buee M."/>
            <person name="Brokstein P."/>
            <person name="Canbaeck B."/>
            <person name="Cohen D."/>
            <person name="Courty P.E."/>
            <person name="Coutinho P.M."/>
            <person name="Delaruelle C."/>
            <person name="Detter J.C."/>
            <person name="Deveau A."/>
            <person name="DiFazio S."/>
            <person name="Duplessis S."/>
            <person name="Fraissinet-Tachet L."/>
            <person name="Lucic E."/>
            <person name="Frey-Klett P."/>
            <person name="Fourrey C."/>
            <person name="Feussner I."/>
            <person name="Gay G."/>
            <person name="Grimwood J."/>
            <person name="Hoegger P.J."/>
            <person name="Jain P."/>
            <person name="Kilaru S."/>
            <person name="Labbe J."/>
            <person name="Lin Y.C."/>
            <person name="Legue V."/>
            <person name="Le Tacon F."/>
            <person name="Marmeisse R."/>
            <person name="Melayah D."/>
            <person name="Montanini B."/>
            <person name="Muratet M."/>
            <person name="Nehls U."/>
            <person name="Niculita-Hirzel H."/>
            <person name="Oudot-Le Secq M.P."/>
            <person name="Peter M."/>
            <person name="Quesneville H."/>
            <person name="Rajashekar B."/>
            <person name="Reich M."/>
            <person name="Rouhier N."/>
            <person name="Schmutz J."/>
            <person name="Yin T."/>
            <person name="Chalot M."/>
            <person name="Henrissat B."/>
            <person name="Kuees U."/>
            <person name="Lucas S."/>
            <person name="Van de Peer Y."/>
            <person name="Podila G.K."/>
            <person name="Polle A."/>
            <person name="Pukkila P.J."/>
            <person name="Richardson P.M."/>
            <person name="Rouze P."/>
            <person name="Sanders I.R."/>
            <person name="Stajich J.E."/>
            <person name="Tunlid A."/>
            <person name="Tuskan G."/>
            <person name="Grigoriev I.V."/>
        </authorList>
    </citation>
    <scope>NUCLEOTIDE SEQUENCE [LARGE SCALE GENOMIC DNA]</scope>
    <source>
        <strain evidence="2">S238N-H82 / ATCC MYA-4686</strain>
    </source>
</reference>
<sequence length="90" mass="10388">MLVVLGLEFERCPTCFCSKAVHRHRRWKARVVVHPSLASNFPKSPSVHPSTPPWSIIANPSLMRITIVQPRWVHSILSVPPLFRRRAFRP</sequence>
<keyword evidence="2" id="KW-1185">Reference proteome</keyword>
<dbReference type="Proteomes" id="UP000001194">
    <property type="component" value="Unassembled WGS sequence"/>
</dbReference>
<evidence type="ECO:0000313" key="2">
    <source>
        <dbReference type="Proteomes" id="UP000001194"/>
    </source>
</evidence>
<accession>B0DYR0</accession>
<dbReference type="InParanoid" id="B0DYR0"/>
<dbReference type="RefSeq" id="XP_001889085.1">
    <property type="nucleotide sequence ID" value="XM_001889050.1"/>
</dbReference>
<gene>
    <name evidence="1" type="ORF">LACBIDRAFT_314517</name>
</gene>
<dbReference type="EMBL" id="DS547151">
    <property type="protein sequence ID" value="EDR00333.1"/>
    <property type="molecule type" value="Genomic_DNA"/>
</dbReference>